<dbReference type="EMBL" id="JANHOG010000565">
    <property type="protein sequence ID" value="KAJ3553215.1"/>
    <property type="molecule type" value="Genomic_DNA"/>
</dbReference>
<evidence type="ECO:0000313" key="1">
    <source>
        <dbReference type="EMBL" id="KAJ3553215.1"/>
    </source>
</evidence>
<keyword evidence="2" id="KW-1185">Reference proteome</keyword>
<accession>A0ACC1T4W6</accession>
<proteinExistence type="predicted"/>
<gene>
    <name evidence="1" type="ORF">NM688_g3735</name>
</gene>
<dbReference type="Proteomes" id="UP001148662">
    <property type="component" value="Unassembled WGS sequence"/>
</dbReference>
<evidence type="ECO:0000313" key="2">
    <source>
        <dbReference type="Proteomes" id="UP001148662"/>
    </source>
</evidence>
<reference evidence="1" key="1">
    <citation type="submission" date="2022-07" db="EMBL/GenBank/DDBJ databases">
        <title>Genome Sequence of Phlebia brevispora.</title>
        <authorList>
            <person name="Buettner E."/>
        </authorList>
    </citation>
    <scope>NUCLEOTIDE SEQUENCE</scope>
    <source>
        <strain evidence="1">MPL23</strain>
    </source>
</reference>
<name>A0ACC1T4W6_9APHY</name>
<comment type="caution">
    <text evidence="1">The sequence shown here is derived from an EMBL/GenBank/DDBJ whole genome shotgun (WGS) entry which is preliminary data.</text>
</comment>
<protein>
    <submittedName>
        <fullName evidence="1">Uncharacterized protein</fullName>
    </submittedName>
</protein>
<organism evidence="1 2">
    <name type="scientific">Phlebia brevispora</name>
    <dbReference type="NCBI Taxonomy" id="194682"/>
    <lineage>
        <taxon>Eukaryota</taxon>
        <taxon>Fungi</taxon>
        <taxon>Dikarya</taxon>
        <taxon>Basidiomycota</taxon>
        <taxon>Agaricomycotina</taxon>
        <taxon>Agaricomycetes</taxon>
        <taxon>Polyporales</taxon>
        <taxon>Meruliaceae</taxon>
        <taxon>Phlebia</taxon>
    </lineage>
</organism>
<sequence>MKSFSRLRGQRFASDERKTFPARKRHALQEMVAIAVAENQRQKNPDVPLQPIPRWRDERRYLRHAELWKIESTPRMSSLRRTPRTPQELCSTCRDYFSDTVRAGIAVCARYMARGAPLRKTKIILDLMFPKLRLSPVAP</sequence>